<evidence type="ECO:0000313" key="18">
    <source>
        <dbReference type="EMBL" id="EFX66757.1"/>
    </source>
</evidence>
<evidence type="ECO:0000313" key="19">
    <source>
        <dbReference type="Proteomes" id="UP000000305"/>
    </source>
</evidence>
<evidence type="ECO:0000256" key="16">
    <source>
        <dbReference type="ARBA" id="ARBA00080552"/>
    </source>
</evidence>
<dbReference type="KEGG" id="dpx:DAPPUDRAFT_262658"/>
<reference evidence="18 19" key="1">
    <citation type="journal article" date="2011" name="Science">
        <title>The ecoresponsive genome of Daphnia pulex.</title>
        <authorList>
            <person name="Colbourne J.K."/>
            <person name="Pfrender M.E."/>
            <person name="Gilbert D."/>
            <person name="Thomas W.K."/>
            <person name="Tucker A."/>
            <person name="Oakley T.H."/>
            <person name="Tokishita S."/>
            <person name="Aerts A."/>
            <person name="Arnold G.J."/>
            <person name="Basu M.K."/>
            <person name="Bauer D.J."/>
            <person name="Caceres C.E."/>
            <person name="Carmel L."/>
            <person name="Casola C."/>
            <person name="Choi J.H."/>
            <person name="Detter J.C."/>
            <person name="Dong Q."/>
            <person name="Dusheyko S."/>
            <person name="Eads B.D."/>
            <person name="Frohlich T."/>
            <person name="Geiler-Samerotte K.A."/>
            <person name="Gerlach D."/>
            <person name="Hatcher P."/>
            <person name="Jogdeo S."/>
            <person name="Krijgsveld J."/>
            <person name="Kriventseva E.V."/>
            <person name="Kultz D."/>
            <person name="Laforsch C."/>
            <person name="Lindquist E."/>
            <person name="Lopez J."/>
            <person name="Manak J.R."/>
            <person name="Muller J."/>
            <person name="Pangilinan J."/>
            <person name="Patwardhan R.P."/>
            <person name="Pitluck S."/>
            <person name="Pritham E.J."/>
            <person name="Rechtsteiner A."/>
            <person name="Rho M."/>
            <person name="Rogozin I.B."/>
            <person name="Sakarya O."/>
            <person name="Salamov A."/>
            <person name="Schaack S."/>
            <person name="Shapiro H."/>
            <person name="Shiga Y."/>
            <person name="Skalitzky C."/>
            <person name="Smith Z."/>
            <person name="Souvorov A."/>
            <person name="Sung W."/>
            <person name="Tang Z."/>
            <person name="Tsuchiya D."/>
            <person name="Tu H."/>
            <person name="Vos H."/>
            <person name="Wang M."/>
            <person name="Wolf Y.I."/>
            <person name="Yamagata H."/>
            <person name="Yamada T."/>
            <person name="Ye Y."/>
            <person name="Shaw J.R."/>
            <person name="Andrews J."/>
            <person name="Crease T.J."/>
            <person name="Tang H."/>
            <person name="Lucas S.M."/>
            <person name="Robertson H.M."/>
            <person name="Bork P."/>
            <person name="Koonin E.V."/>
            <person name="Zdobnov E.M."/>
            <person name="Grigoriev I.V."/>
            <person name="Lynch M."/>
            <person name="Boore J.L."/>
        </authorList>
    </citation>
    <scope>NUCLEOTIDE SEQUENCE [LARGE SCALE GENOMIC DNA]</scope>
</reference>
<keyword evidence="19" id="KW-1185">Reference proteome</keyword>
<evidence type="ECO:0000256" key="12">
    <source>
        <dbReference type="ARBA" id="ARBA00051271"/>
    </source>
</evidence>
<keyword evidence="3" id="KW-0808">Transferase</keyword>
<dbReference type="GO" id="GO:0000139">
    <property type="term" value="C:Golgi membrane"/>
    <property type="evidence" value="ECO:0007669"/>
    <property type="project" value="UniProtKB-SubCell"/>
</dbReference>
<dbReference type="GO" id="GO:0047186">
    <property type="term" value="F:N-acetylneuraminate 9-O-acetyltransferase activity"/>
    <property type="evidence" value="ECO:0007669"/>
    <property type="project" value="UniProtKB-EC"/>
</dbReference>
<dbReference type="InParanoid" id="E9HNE9"/>
<keyword evidence="8" id="KW-0325">Glycoprotein</keyword>
<dbReference type="OrthoDB" id="6347084at2759"/>
<protein>
    <recommendedName>
        <fullName evidence="14">N-acetylneuraminate (7)9-O-acetyltransferase</fullName>
        <ecNumber evidence="13">2.3.1.45</ecNumber>
    </recommendedName>
    <alternativeName>
        <fullName evidence="15">CAS1 domain-containing protein 1</fullName>
    </alternativeName>
    <alternativeName>
        <fullName evidence="17">CAS1 protein</fullName>
    </alternativeName>
    <alternativeName>
        <fullName evidence="16">Sialate O-acetyltransferase</fullName>
    </alternativeName>
</protein>
<dbReference type="Proteomes" id="UP000000305">
    <property type="component" value="Unassembled WGS sequence"/>
</dbReference>
<keyword evidence="7" id="KW-0472">Membrane</keyword>
<comment type="catalytic activity">
    <reaction evidence="11">
        <text>CMP-N-acetyl-beta-neuraminate + acetyl-CoA = CMP-N-acetyl-7-O-acetyl-beta-neuraminate + CoA</text>
        <dbReference type="Rhea" id="RHEA:79555"/>
        <dbReference type="ChEBI" id="CHEBI:57287"/>
        <dbReference type="ChEBI" id="CHEBI:57288"/>
        <dbReference type="ChEBI" id="CHEBI:57812"/>
        <dbReference type="ChEBI" id="CHEBI:229976"/>
    </reaction>
    <physiologicalReaction direction="left-to-right" evidence="11">
        <dbReference type="Rhea" id="RHEA:79556"/>
    </physiologicalReaction>
</comment>
<keyword evidence="6" id="KW-0333">Golgi apparatus</keyword>
<sequence>MIVKRYYDSELPVCRGNLLDQREYRYVREAGESYYANRLHSIKINKGSACRLLHYTPQRLVSCFDHLHYFVHNQTEISGSGAANKLHFMFLGDSRIRHQFYNFVRLIPDFGSQVWPIEITPAFHGDIDITSDILRLGLSFQWRPLINETVMETIRQWATHENERPYFVFLGMAVHHMMKENGGSFKSYQENLMKFAPILGQLANVTRVVWLNQYPSVDSNSWINDVNTIIFSEKIHSYNKAIRRILEKENIPIWDSSNPLAEEYVRACATLKRDEIFDSNGRPCLFKDVTYYDCNDFIHTGYSALSQATQLLFNDICNNHV</sequence>
<comment type="catalytic activity">
    <reaction evidence="12">
        <text>CMP-N-acetyl-beta-neuraminate + acetyl-CoA = CMP-N-acetyl-9-O-acetyl-beta-neuraminate + CoA</text>
        <dbReference type="Rhea" id="RHEA:81827"/>
        <dbReference type="ChEBI" id="CHEBI:57287"/>
        <dbReference type="ChEBI" id="CHEBI:57288"/>
        <dbReference type="ChEBI" id="CHEBI:57812"/>
        <dbReference type="ChEBI" id="CHEBI:229947"/>
        <dbReference type="EC" id="2.3.1.45"/>
    </reaction>
    <physiologicalReaction direction="left-to-right" evidence="12">
        <dbReference type="Rhea" id="RHEA:81828"/>
    </physiologicalReaction>
</comment>
<dbReference type="SUPFAM" id="SSF52266">
    <property type="entry name" value="SGNH hydrolase"/>
    <property type="match status" value="1"/>
</dbReference>
<comment type="subcellular location">
    <subcellularLocation>
        <location evidence="1">Golgi apparatus membrane</location>
        <topology evidence="1">Multi-pass membrane protein</topology>
    </subcellularLocation>
</comment>
<dbReference type="HOGENOM" id="CLU_043337_0_0_1"/>
<evidence type="ECO:0000256" key="14">
    <source>
        <dbReference type="ARBA" id="ARBA00074770"/>
    </source>
</evidence>
<comment type="catalytic activity">
    <reaction evidence="10">
        <text>a ganglioside GD3 (d18:1(4E)) + acetyl-CoA = a ganglioside Ac-O-7-GD3(d18:1(4E)) + CoA</text>
        <dbReference type="Rhea" id="RHEA:79499"/>
        <dbReference type="ChEBI" id="CHEBI:57287"/>
        <dbReference type="ChEBI" id="CHEBI:57288"/>
        <dbReference type="ChEBI" id="CHEBI:78436"/>
        <dbReference type="ChEBI" id="CHEBI:228242"/>
    </reaction>
    <physiologicalReaction direction="left-to-right" evidence="10">
        <dbReference type="Rhea" id="RHEA:79500"/>
    </physiologicalReaction>
</comment>
<name>E9HNE9_DAPPU</name>
<dbReference type="AlphaFoldDB" id="E9HNE9"/>
<accession>E9HNE9</accession>
<evidence type="ECO:0000256" key="4">
    <source>
        <dbReference type="ARBA" id="ARBA00022692"/>
    </source>
</evidence>
<organism evidence="18 19">
    <name type="scientific">Daphnia pulex</name>
    <name type="common">Water flea</name>
    <dbReference type="NCBI Taxonomy" id="6669"/>
    <lineage>
        <taxon>Eukaryota</taxon>
        <taxon>Metazoa</taxon>
        <taxon>Ecdysozoa</taxon>
        <taxon>Arthropoda</taxon>
        <taxon>Crustacea</taxon>
        <taxon>Branchiopoda</taxon>
        <taxon>Diplostraca</taxon>
        <taxon>Cladocera</taxon>
        <taxon>Anomopoda</taxon>
        <taxon>Daphniidae</taxon>
        <taxon>Daphnia</taxon>
    </lineage>
</organism>
<dbReference type="PANTHER" id="PTHR13533">
    <property type="entry name" value="N-ACETYLNEURAMINATE 9-O-ACETYLTRANSFERASE"/>
    <property type="match status" value="1"/>
</dbReference>
<dbReference type="FunFam" id="3.40.50.1110:FF:000050">
    <property type="entry name" value="N-acetylneuraminate 9-O-acetyltransferase"/>
    <property type="match status" value="1"/>
</dbReference>
<dbReference type="PhylomeDB" id="E9HNE9"/>
<dbReference type="EMBL" id="GL732695">
    <property type="protein sequence ID" value="EFX66757.1"/>
    <property type="molecule type" value="Genomic_DNA"/>
</dbReference>
<evidence type="ECO:0000256" key="3">
    <source>
        <dbReference type="ARBA" id="ARBA00022679"/>
    </source>
</evidence>
<dbReference type="OMA" id="WATHENE"/>
<evidence type="ECO:0000256" key="15">
    <source>
        <dbReference type="ARBA" id="ARBA00078650"/>
    </source>
</evidence>
<proteinExistence type="inferred from homology"/>
<evidence type="ECO:0000256" key="11">
    <source>
        <dbReference type="ARBA" id="ARBA00050437"/>
    </source>
</evidence>
<dbReference type="Gene3D" id="3.40.50.1110">
    <property type="entry name" value="SGNH hydrolase"/>
    <property type="match status" value="1"/>
</dbReference>
<keyword evidence="4" id="KW-0812">Transmembrane</keyword>
<comment type="similarity">
    <text evidence="2">Belongs to the PC-esterase family. CASD1 subfamily.</text>
</comment>
<dbReference type="EC" id="2.3.1.45" evidence="13"/>
<evidence type="ECO:0000256" key="13">
    <source>
        <dbReference type="ARBA" id="ARBA00067062"/>
    </source>
</evidence>
<evidence type="ECO:0000256" key="7">
    <source>
        <dbReference type="ARBA" id="ARBA00023136"/>
    </source>
</evidence>
<evidence type="ECO:0000256" key="8">
    <source>
        <dbReference type="ARBA" id="ARBA00023180"/>
    </source>
</evidence>
<evidence type="ECO:0000256" key="2">
    <source>
        <dbReference type="ARBA" id="ARBA00010666"/>
    </source>
</evidence>
<keyword evidence="5" id="KW-1133">Transmembrane helix</keyword>
<keyword evidence="9" id="KW-0012">Acyltransferase</keyword>
<evidence type="ECO:0000256" key="6">
    <source>
        <dbReference type="ARBA" id="ARBA00023034"/>
    </source>
</evidence>
<gene>
    <name evidence="18" type="ORF">DAPPUDRAFT_262658</name>
</gene>
<evidence type="ECO:0000256" key="1">
    <source>
        <dbReference type="ARBA" id="ARBA00004653"/>
    </source>
</evidence>
<evidence type="ECO:0000256" key="17">
    <source>
        <dbReference type="ARBA" id="ARBA00082364"/>
    </source>
</evidence>
<dbReference type="eggNOG" id="KOG1699">
    <property type="taxonomic scope" value="Eukaryota"/>
</dbReference>
<dbReference type="GO" id="GO:0005975">
    <property type="term" value="P:carbohydrate metabolic process"/>
    <property type="evidence" value="ECO:0007669"/>
    <property type="project" value="UniProtKB-ARBA"/>
</dbReference>
<evidence type="ECO:0000256" key="5">
    <source>
        <dbReference type="ARBA" id="ARBA00022989"/>
    </source>
</evidence>
<evidence type="ECO:0000256" key="9">
    <source>
        <dbReference type="ARBA" id="ARBA00023315"/>
    </source>
</evidence>
<dbReference type="InterPro" id="IPR036514">
    <property type="entry name" value="SGNH_hydro_sf"/>
</dbReference>
<evidence type="ECO:0000256" key="10">
    <source>
        <dbReference type="ARBA" id="ARBA00050175"/>
    </source>
</evidence>
<dbReference type="PANTHER" id="PTHR13533:SF45">
    <property type="entry name" value="CAS1P 10 TM ACYL TRANSFERASE DOMAIN-CONTAINING PROTEIN"/>
    <property type="match status" value="1"/>
</dbReference>